<feature type="chain" id="PRO_5003317203" description="Secretion system C-terminal sorting domain-containing protein" evidence="1">
    <location>
        <begin position="28"/>
        <end position="1296"/>
    </location>
</feature>
<accession>F4KW77</accession>
<dbReference type="NCBIfam" id="TIGR04183">
    <property type="entry name" value="Por_Secre_tail"/>
    <property type="match status" value="1"/>
</dbReference>
<dbReference type="STRING" id="760192.Halhy_1370"/>
<evidence type="ECO:0000256" key="1">
    <source>
        <dbReference type="SAM" id="SignalP"/>
    </source>
</evidence>
<dbReference type="EMBL" id="CP002691">
    <property type="protein sequence ID" value="AEE49265.1"/>
    <property type="molecule type" value="Genomic_DNA"/>
</dbReference>
<organism evidence="3 4">
    <name type="scientific">Haliscomenobacter hydrossis (strain ATCC 27775 / DSM 1100 / LMG 10767 / O)</name>
    <dbReference type="NCBI Taxonomy" id="760192"/>
    <lineage>
        <taxon>Bacteria</taxon>
        <taxon>Pseudomonadati</taxon>
        <taxon>Bacteroidota</taxon>
        <taxon>Saprospiria</taxon>
        <taxon>Saprospirales</taxon>
        <taxon>Haliscomenobacteraceae</taxon>
        <taxon>Haliscomenobacter</taxon>
    </lineage>
</organism>
<evidence type="ECO:0000313" key="4">
    <source>
        <dbReference type="Proteomes" id="UP000008461"/>
    </source>
</evidence>
<proteinExistence type="predicted"/>
<protein>
    <recommendedName>
        <fullName evidence="2">Secretion system C-terminal sorting domain-containing protein</fullName>
    </recommendedName>
</protein>
<dbReference type="OrthoDB" id="9757809at2"/>
<dbReference type="KEGG" id="hhy:Halhy_1370"/>
<keyword evidence="4" id="KW-1185">Reference proteome</keyword>
<evidence type="ECO:0000259" key="2">
    <source>
        <dbReference type="Pfam" id="PF18962"/>
    </source>
</evidence>
<dbReference type="Proteomes" id="UP000008461">
    <property type="component" value="Chromosome"/>
</dbReference>
<dbReference type="Pfam" id="PF18962">
    <property type="entry name" value="Por_Secre_tail"/>
    <property type="match status" value="1"/>
</dbReference>
<keyword evidence="1" id="KW-0732">Signal</keyword>
<dbReference type="InterPro" id="IPR026444">
    <property type="entry name" value="Secre_tail"/>
</dbReference>
<reference evidence="3 4" key="1">
    <citation type="journal article" date="2011" name="Stand. Genomic Sci.">
        <title>Complete genome sequence of Haliscomenobacter hydrossis type strain (O).</title>
        <authorList>
            <consortium name="US DOE Joint Genome Institute (JGI-PGF)"/>
            <person name="Daligault H."/>
            <person name="Lapidus A."/>
            <person name="Zeytun A."/>
            <person name="Nolan M."/>
            <person name="Lucas S."/>
            <person name="Del Rio T.G."/>
            <person name="Tice H."/>
            <person name="Cheng J.F."/>
            <person name="Tapia R."/>
            <person name="Han C."/>
            <person name="Goodwin L."/>
            <person name="Pitluck S."/>
            <person name="Liolios K."/>
            <person name="Pagani I."/>
            <person name="Ivanova N."/>
            <person name="Huntemann M."/>
            <person name="Mavromatis K."/>
            <person name="Mikhailova N."/>
            <person name="Pati A."/>
            <person name="Chen A."/>
            <person name="Palaniappan K."/>
            <person name="Land M."/>
            <person name="Hauser L."/>
            <person name="Brambilla E.M."/>
            <person name="Rohde M."/>
            <person name="Verbarg S."/>
            <person name="Goker M."/>
            <person name="Bristow J."/>
            <person name="Eisen J.A."/>
            <person name="Markowitz V."/>
            <person name="Hugenholtz P."/>
            <person name="Kyrpides N.C."/>
            <person name="Klenk H.P."/>
            <person name="Woyke T."/>
        </authorList>
    </citation>
    <scope>NUCLEOTIDE SEQUENCE [LARGE SCALE GENOMIC DNA]</scope>
    <source>
        <strain evidence="4">ATCC 27775 / DSM 1100 / LMG 10767 / O</strain>
    </source>
</reference>
<sequence>MYSIRNIMKIKTILLFCFILTSNLVYAQADEAIKLTLVSPACKGICNGRINVEVGAKVVVPLTVTVSNGAGTSRVFTNIVQSFVVQDLCSGSWSVSATPERIENCAPIVETIEVPSIEVKVQTTAINNPTGGQNNGSISVQGFAQNSQGVVYDHTYTYAWSNGSTSQNVQGLGVGSYTVVVTDVQAGCQATGNFNLSACDPNAPPFDILIEGGIISQQEGNSIPMSVSLRPSPNAPWGPVPQGYAIEWSFGGQLINAPSLALPINSAPIEVTVKVTDACGRIKTATRKAISCSETPPTSYANIDVKDYFVSELVLPCMGESDGAAILKFWAPDSGLSELSFEYEPNAEIPEVIFRKGANPEIGTDGIGENMYQVNIPSLKGGKTYYISGFLGNKCKVKFSFTLAEQETEKICAGYDKKTNTCLYDEECNGEIVEPRKNFKSPAYTLNSLETVRQWGENGLFPKCQKDLFCFCNGNDEKKEDGNEGWVTTRIGEYWEVLQNHSRNTGIDFFTGSSTVGRSPCAHVKYCSLDPTVIWGTFNYAEKEARGSRNPVVIDGKQCLEFKCVALGFIKSKFTACVVNVPPPLPPKGSRDCQVTTENLLQMVIWHQNGKLNTLWPGPDDKLTYADSKLENLLDDYTNLADKKLRCATVSFCKNDLNGYVATNESAGLCGDLINIELKYTAETCEVASLNLGNGEWFGDSYNQAYRENLFVNSGLVEKAIFYCNNGNNASQYSAVNFYSNPVFLLPENQEAPQTFDSPHYDELVSSSLLTPEEEESERLQVIIQDTFLQEKLLNFGELTFENHRIPKGIIKTDSSRVFGDYIFGDQKFLKQPAHKLVHQYANWDTETNLFMEETEPKRKYAFEYSDTLKQYQGRLESSTFLQTRICVPQDTGLIITGLMSGNLSLDSTSIAYTDDLAAFYLKISRNGQPMAFQLIEKIDTTQGIQFSENRSGKVIVSGGYAEGVLTINGQSHSLSNAQGVFVAQMNELNTTIIQEIGGNAPVNLKGIAYDADTSQIGLLINGIDSVWHAGASLTATAGNQVSVISLSTQGVLKWAKKIATPTIELNKVAFSNGNRKGLFLGLTYRDSLKFYGHKLQSKGQEDIAILKFDTSGVLVQIDTFGTPDGETVSQMMLSENVLFFGGEMNGPTKTRTIGLMDFINTTTFDDRVYISAVTDTLGANLPFPDTNVVAEILQIPAQNEHKVAKKLQRSVAMFAFPNPVQDELTLQFQAEGAEIWKLQLVDNLGSVVKQISQQVNPGFNSTKLSTASLAPGMYFLQCVAPDGYIMQTVKVIKTR</sequence>
<feature type="domain" description="Secretion system C-terminal sorting" evidence="2">
    <location>
        <begin position="1217"/>
        <end position="1286"/>
    </location>
</feature>
<feature type="signal peptide" evidence="1">
    <location>
        <begin position="1"/>
        <end position="27"/>
    </location>
</feature>
<reference key="2">
    <citation type="submission" date="2011-04" db="EMBL/GenBank/DDBJ databases">
        <title>Complete sequence of chromosome of Haliscomenobacter hydrossis DSM 1100.</title>
        <authorList>
            <consortium name="US DOE Joint Genome Institute (JGI-PGF)"/>
            <person name="Lucas S."/>
            <person name="Han J."/>
            <person name="Lapidus A."/>
            <person name="Bruce D."/>
            <person name="Goodwin L."/>
            <person name="Pitluck S."/>
            <person name="Peters L."/>
            <person name="Kyrpides N."/>
            <person name="Mavromatis K."/>
            <person name="Ivanova N."/>
            <person name="Ovchinnikova G."/>
            <person name="Pagani I."/>
            <person name="Daligault H."/>
            <person name="Detter J.C."/>
            <person name="Han C."/>
            <person name="Land M."/>
            <person name="Hauser L."/>
            <person name="Markowitz V."/>
            <person name="Cheng J.-F."/>
            <person name="Hugenholtz P."/>
            <person name="Woyke T."/>
            <person name="Wu D."/>
            <person name="Verbarg S."/>
            <person name="Frueling A."/>
            <person name="Brambilla E."/>
            <person name="Klenk H.-P."/>
            <person name="Eisen J.A."/>
        </authorList>
    </citation>
    <scope>NUCLEOTIDE SEQUENCE</scope>
    <source>
        <strain>DSM 1100</strain>
    </source>
</reference>
<name>F4KW77_HALH1</name>
<dbReference type="HOGENOM" id="CLU_261597_0_0_10"/>
<evidence type="ECO:0000313" key="3">
    <source>
        <dbReference type="EMBL" id="AEE49265.1"/>
    </source>
</evidence>
<gene>
    <name evidence="3" type="ordered locus">Halhy_1370</name>
</gene>